<evidence type="ECO:0000256" key="1">
    <source>
        <dbReference type="ARBA" id="ARBA00001947"/>
    </source>
</evidence>
<dbReference type="SUPFAM" id="SSF102215">
    <property type="entry name" value="Creatininase"/>
    <property type="match status" value="1"/>
</dbReference>
<dbReference type="AlphaFoldDB" id="A0ABD5SQB1"/>
<dbReference type="Proteomes" id="UP001596383">
    <property type="component" value="Unassembled WGS sequence"/>
</dbReference>
<evidence type="ECO:0000256" key="2">
    <source>
        <dbReference type="ARBA" id="ARBA00022723"/>
    </source>
</evidence>
<name>A0ABD5SQB1_9EURY</name>
<dbReference type="RefSeq" id="WP_273738909.1">
    <property type="nucleotide sequence ID" value="NZ_JAQIVI010000200.1"/>
</dbReference>
<keyword evidence="4" id="KW-0862">Zinc</keyword>
<dbReference type="InterPro" id="IPR003785">
    <property type="entry name" value="Creatininase/forma_Hydrolase"/>
</dbReference>
<sequence>MTRQTLQLDETVSFGAQSADNIVTVGETDGSVLVIPVGSIEQHGEHLPVLTDTLLADSVATAGAKRVANELPILVTPPVRPGYSPHHLSFGGTLTAEFETLLGLIRDTADSGLSNGFDAVVLVNGHGGNTPLIGAAVSELGREHPETEILGITYFELVTDLVDQIRDSDMGGMAHGGEFETALMLYLYPELVDTDTMPATYWEEEYDLGGDDLVSGGPLSVYRPFEKYSDSGAIGDPSVADETTGQQIFEGTAEALAGLLKEVHEQNTN</sequence>
<dbReference type="GO" id="GO:0046872">
    <property type="term" value="F:metal ion binding"/>
    <property type="evidence" value="ECO:0007669"/>
    <property type="project" value="UniProtKB-KW"/>
</dbReference>
<keyword evidence="3" id="KW-0378">Hydrolase</keyword>
<evidence type="ECO:0000256" key="4">
    <source>
        <dbReference type="ARBA" id="ARBA00022833"/>
    </source>
</evidence>
<keyword evidence="6" id="KW-1185">Reference proteome</keyword>
<keyword evidence="2" id="KW-0479">Metal-binding</keyword>
<accession>A0ABD5SQB1</accession>
<reference evidence="5 6" key="1">
    <citation type="journal article" date="2019" name="Int. J. Syst. Evol. Microbiol.">
        <title>The Global Catalogue of Microorganisms (GCM) 10K type strain sequencing project: providing services to taxonomists for standard genome sequencing and annotation.</title>
        <authorList>
            <consortium name="The Broad Institute Genomics Platform"/>
            <consortium name="The Broad Institute Genome Sequencing Center for Infectious Disease"/>
            <person name="Wu L."/>
            <person name="Ma J."/>
        </authorList>
    </citation>
    <scope>NUCLEOTIDE SEQUENCE [LARGE SCALE GENOMIC DNA]</scope>
    <source>
        <strain evidence="5 6">LMG 29247</strain>
    </source>
</reference>
<dbReference type="EMBL" id="JBHSWV010000200">
    <property type="protein sequence ID" value="MFC6765906.1"/>
    <property type="molecule type" value="Genomic_DNA"/>
</dbReference>
<protein>
    <submittedName>
        <fullName evidence="5">Creatininase family protein</fullName>
    </submittedName>
</protein>
<evidence type="ECO:0000313" key="6">
    <source>
        <dbReference type="Proteomes" id="UP001596383"/>
    </source>
</evidence>
<dbReference type="Pfam" id="PF02633">
    <property type="entry name" value="Creatininase"/>
    <property type="match status" value="1"/>
</dbReference>
<comment type="caution">
    <text evidence="5">The sequence shown here is derived from an EMBL/GenBank/DDBJ whole genome shotgun (WGS) entry which is preliminary data.</text>
</comment>
<dbReference type="InterPro" id="IPR024087">
    <property type="entry name" value="Creatininase-like_sf"/>
</dbReference>
<proteinExistence type="predicted"/>
<evidence type="ECO:0000313" key="5">
    <source>
        <dbReference type="EMBL" id="MFC6765906.1"/>
    </source>
</evidence>
<evidence type="ECO:0000256" key="3">
    <source>
        <dbReference type="ARBA" id="ARBA00022801"/>
    </source>
</evidence>
<dbReference type="PANTHER" id="PTHR35005">
    <property type="entry name" value="3-DEHYDRO-SCYLLO-INOSOSE HYDROLASE"/>
    <property type="match status" value="1"/>
</dbReference>
<gene>
    <name evidence="5" type="ORF">ACFQE6_13170</name>
</gene>
<dbReference type="PANTHER" id="PTHR35005:SF1">
    <property type="entry name" value="2-AMINO-5-FORMYLAMINO-6-RIBOSYLAMINOPYRIMIDIN-4(3H)-ONE 5'-MONOPHOSPHATE DEFORMYLASE"/>
    <property type="match status" value="1"/>
</dbReference>
<comment type="cofactor">
    <cofactor evidence="1">
        <name>Zn(2+)</name>
        <dbReference type="ChEBI" id="CHEBI:29105"/>
    </cofactor>
</comment>
<dbReference type="Gene3D" id="3.40.50.10310">
    <property type="entry name" value="Creatininase"/>
    <property type="match status" value="1"/>
</dbReference>
<dbReference type="GO" id="GO:0016787">
    <property type="term" value="F:hydrolase activity"/>
    <property type="evidence" value="ECO:0007669"/>
    <property type="project" value="UniProtKB-KW"/>
</dbReference>
<organism evidence="5 6">
    <name type="scientific">Natrinema soli</name>
    <dbReference type="NCBI Taxonomy" id="1930624"/>
    <lineage>
        <taxon>Archaea</taxon>
        <taxon>Methanobacteriati</taxon>
        <taxon>Methanobacteriota</taxon>
        <taxon>Stenosarchaea group</taxon>
        <taxon>Halobacteria</taxon>
        <taxon>Halobacteriales</taxon>
        <taxon>Natrialbaceae</taxon>
        <taxon>Natrinema</taxon>
    </lineage>
</organism>